<reference evidence="2" key="2">
    <citation type="submission" date="2017-10" db="EMBL/GenBank/DDBJ databases">
        <title>Ladona fulva Genome sequencing and assembly.</title>
        <authorList>
            <person name="Murali S."/>
            <person name="Richards S."/>
            <person name="Bandaranaike D."/>
            <person name="Bellair M."/>
            <person name="Blankenburg K."/>
            <person name="Chao H."/>
            <person name="Dinh H."/>
            <person name="Doddapaneni H."/>
            <person name="Dugan-Rocha S."/>
            <person name="Elkadiri S."/>
            <person name="Gnanaolivu R."/>
            <person name="Hernandez B."/>
            <person name="Skinner E."/>
            <person name="Javaid M."/>
            <person name="Lee S."/>
            <person name="Li M."/>
            <person name="Ming W."/>
            <person name="Munidasa M."/>
            <person name="Muniz J."/>
            <person name="Nguyen L."/>
            <person name="Hughes D."/>
            <person name="Osuji N."/>
            <person name="Pu L.-L."/>
            <person name="Puazo M."/>
            <person name="Qu C."/>
            <person name="Quiroz J."/>
            <person name="Raj R."/>
            <person name="Weissenberger G."/>
            <person name="Xin Y."/>
            <person name="Zou X."/>
            <person name="Han Y."/>
            <person name="Worley K."/>
            <person name="Muzny D."/>
            <person name="Gibbs R."/>
        </authorList>
    </citation>
    <scope>NUCLEOTIDE SEQUENCE</scope>
    <source>
        <strain evidence="2">Sampled in the wild</strain>
    </source>
</reference>
<dbReference type="EMBL" id="KZ310114">
    <property type="protein sequence ID" value="KAG8239863.1"/>
    <property type="molecule type" value="Genomic_DNA"/>
</dbReference>
<dbReference type="AlphaFoldDB" id="A0A8K0KXJ0"/>
<gene>
    <name evidence="2" type="ORF">J437_LFUL018973</name>
</gene>
<reference evidence="2" key="1">
    <citation type="submission" date="2013-04" db="EMBL/GenBank/DDBJ databases">
        <authorList>
            <person name="Qu J."/>
            <person name="Murali S.C."/>
            <person name="Bandaranaike D."/>
            <person name="Bellair M."/>
            <person name="Blankenburg K."/>
            <person name="Chao H."/>
            <person name="Dinh H."/>
            <person name="Doddapaneni H."/>
            <person name="Downs B."/>
            <person name="Dugan-Rocha S."/>
            <person name="Elkadiri S."/>
            <person name="Gnanaolivu R.D."/>
            <person name="Hernandez B."/>
            <person name="Javaid M."/>
            <person name="Jayaseelan J.C."/>
            <person name="Lee S."/>
            <person name="Li M."/>
            <person name="Ming W."/>
            <person name="Munidasa M."/>
            <person name="Muniz J."/>
            <person name="Nguyen L."/>
            <person name="Ongeri F."/>
            <person name="Osuji N."/>
            <person name="Pu L.-L."/>
            <person name="Puazo M."/>
            <person name="Qu C."/>
            <person name="Quiroz J."/>
            <person name="Raj R."/>
            <person name="Weissenberger G."/>
            <person name="Xin Y."/>
            <person name="Zou X."/>
            <person name="Han Y."/>
            <person name="Richards S."/>
            <person name="Worley K."/>
            <person name="Muzny D."/>
            <person name="Gibbs R."/>
        </authorList>
    </citation>
    <scope>NUCLEOTIDE SEQUENCE</scope>
    <source>
        <strain evidence="2">Sampled in the wild</strain>
    </source>
</reference>
<dbReference type="OrthoDB" id="10065625at2759"/>
<keyword evidence="3" id="KW-1185">Reference proteome</keyword>
<protein>
    <recommendedName>
        <fullName evidence="1">Endonuclease/exonuclease/phosphatase domain-containing protein</fullName>
    </recommendedName>
</protein>
<dbReference type="InterPro" id="IPR005135">
    <property type="entry name" value="Endo/exonuclease/phosphatase"/>
</dbReference>
<dbReference type="Pfam" id="PF03372">
    <property type="entry name" value="Exo_endo_phos"/>
    <property type="match status" value="1"/>
</dbReference>
<feature type="domain" description="Endonuclease/exonuclease/phosphatase" evidence="1">
    <location>
        <begin position="1"/>
        <end position="185"/>
    </location>
</feature>
<comment type="caution">
    <text evidence="2">The sequence shown here is derived from an EMBL/GenBank/DDBJ whole genome shotgun (WGS) entry which is preliminary data.</text>
</comment>
<accession>A0A8K0KXJ0</accession>
<evidence type="ECO:0000313" key="2">
    <source>
        <dbReference type="EMBL" id="KAG8239863.1"/>
    </source>
</evidence>
<dbReference type="GO" id="GO:0003824">
    <property type="term" value="F:catalytic activity"/>
    <property type="evidence" value="ECO:0007669"/>
    <property type="project" value="InterPro"/>
</dbReference>
<dbReference type="SUPFAM" id="SSF56219">
    <property type="entry name" value="DNase I-like"/>
    <property type="match status" value="1"/>
</dbReference>
<name>A0A8K0KXJ0_LADFU</name>
<sequence length="307" mass="36032">MSWNCHLIKKKVTELQDFLEEWGIDICLLQEIYLTNSQKLFINNYSIVRNDRHSIGGGVEILIKNSLAFNHLPRFKFKIVENVGISLILNNKCVNIYKTGNNIYIGDWNSKHTEWGCTTTNTNGIMLSNLITELNNNSEQLVIHTPDQHTHIHHKTSSDILDFIIFNNIKNSLNPTGLFEFQSDHFPIYFTLTNQPHQISKAPSYSTNWHKFTEYIQNHIKNIPTLQNSTPNHINHQIKLITFSLAKSHSTTTTPTHKQKTKLPEHIHNMIKLRNKHRRQILTFKHPRDKHLYHQYKNTIRKEITKF</sequence>
<evidence type="ECO:0000259" key="1">
    <source>
        <dbReference type="Pfam" id="PF03372"/>
    </source>
</evidence>
<dbReference type="Gene3D" id="3.60.10.10">
    <property type="entry name" value="Endonuclease/exonuclease/phosphatase"/>
    <property type="match status" value="2"/>
</dbReference>
<evidence type="ECO:0000313" key="3">
    <source>
        <dbReference type="Proteomes" id="UP000792457"/>
    </source>
</evidence>
<dbReference type="Proteomes" id="UP000792457">
    <property type="component" value="Unassembled WGS sequence"/>
</dbReference>
<dbReference type="InterPro" id="IPR036691">
    <property type="entry name" value="Endo/exonu/phosph_ase_sf"/>
</dbReference>
<organism evidence="2 3">
    <name type="scientific">Ladona fulva</name>
    <name type="common">Scarce chaser dragonfly</name>
    <name type="synonym">Libellula fulva</name>
    <dbReference type="NCBI Taxonomy" id="123851"/>
    <lineage>
        <taxon>Eukaryota</taxon>
        <taxon>Metazoa</taxon>
        <taxon>Ecdysozoa</taxon>
        <taxon>Arthropoda</taxon>
        <taxon>Hexapoda</taxon>
        <taxon>Insecta</taxon>
        <taxon>Pterygota</taxon>
        <taxon>Palaeoptera</taxon>
        <taxon>Odonata</taxon>
        <taxon>Epiprocta</taxon>
        <taxon>Anisoptera</taxon>
        <taxon>Libelluloidea</taxon>
        <taxon>Libellulidae</taxon>
        <taxon>Ladona</taxon>
    </lineage>
</organism>
<proteinExistence type="predicted"/>